<accession>A0A854Q2P5</accession>
<feature type="compositionally biased region" description="Low complexity" evidence="1">
    <location>
        <begin position="30"/>
        <end position="42"/>
    </location>
</feature>
<proteinExistence type="predicted"/>
<reference evidence="2 3" key="1">
    <citation type="submission" date="2017-06" db="EMBL/GenBank/DDBJ databases">
        <title>Global population genomics of the pathogenic fungus Cryptococcus neoformans var. grubii.</title>
        <authorList>
            <person name="Cuomo C."/>
            <person name="Litvintseva A."/>
            <person name="Chen Y."/>
            <person name="Young S."/>
            <person name="Zeng Q."/>
            <person name="Chapman S."/>
            <person name="Gujja S."/>
            <person name="Saif S."/>
            <person name="Birren B."/>
        </authorList>
    </citation>
    <scope>NUCLEOTIDE SEQUENCE [LARGE SCALE GENOMIC DNA]</scope>
    <source>
        <strain evidence="2 3">Tu259-1</strain>
    </source>
</reference>
<feature type="region of interest" description="Disordered" evidence="1">
    <location>
        <begin position="221"/>
        <end position="245"/>
    </location>
</feature>
<feature type="compositionally biased region" description="Polar residues" evidence="1">
    <location>
        <begin position="80"/>
        <end position="89"/>
    </location>
</feature>
<protein>
    <submittedName>
        <fullName evidence="2">Uncharacterized protein</fullName>
    </submittedName>
</protein>
<dbReference type="AlphaFoldDB" id="A0A854Q2P5"/>
<comment type="caution">
    <text evidence="2">The sequence shown here is derived from an EMBL/GenBank/DDBJ whole genome shotgun (WGS) entry which is preliminary data.</text>
</comment>
<feature type="compositionally biased region" description="Basic residues" evidence="1">
    <location>
        <begin position="1"/>
        <end position="11"/>
    </location>
</feature>
<evidence type="ECO:0000313" key="2">
    <source>
        <dbReference type="EMBL" id="OXG11511.1"/>
    </source>
</evidence>
<dbReference type="Proteomes" id="UP000199727">
    <property type="component" value="Unassembled WGS sequence"/>
</dbReference>
<sequence>MPNSRRHRRNKSSMPKPNKINPSPYPHAPAPALAAPSPKIASTLPLGSCRNQTQSQGQTQTQSHDQTPAALVAQAPFPTQDLNTLQTHGDTYHRPHASSPLKKIKTVPMKGTEQWWSRYQFQMFSWDEGQEFDDDKDEVDGAEGWNWDRNLRKDNGGPKEWINSFSWGGASMSRGYGSSFPDAYMSIPPGSRLNEDNNIPGMSVDALTQLAVEVVTELSRKRLEESQRPDVEKRKMAEGDVSMEL</sequence>
<feature type="compositionally biased region" description="Low complexity" evidence="1">
    <location>
        <begin position="52"/>
        <end position="67"/>
    </location>
</feature>
<evidence type="ECO:0000256" key="1">
    <source>
        <dbReference type="SAM" id="MobiDB-lite"/>
    </source>
</evidence>
<feature type="compositionally biased region" description="Basic and acidic residues" evidence="1">
    <location>
        <begin position="221"/>
        <end position="238"/>
    </location>
</feature>
<dbReference type="OrthoDB" id="2575725at2759"/>
<name>A0A854Q2P5_CRYNE</name>
<dbReference type="EMBL" id="AMKT01000098">
    <property type="protein sequence ID" value="OXG11511.1"/>
    <property type="molecule type" value="Genomic_DNA"/>
</dbReference>
<gene>
    <name evidence="2" type="ORF">C361_06616</name>
</gene>
<feature type="region of interest" description="Disordered" evidence="1">
    <location>
        <begin position="1"/>
        <end position="102"/>
    </location>
</feature>
<organism evidence="2 3">
    <name type="scientific">Cryptococcus neoformans Tu259-1</name>
    <dbReference type="NCBI Taxonomy" id="1230072"/>
    <lineage>
        <taxon>Eukaryota</taxon>
        <taxon>Fungi</taxon>
        <taxon>Dikarya</taxon>
        <taxon>Basidiomycota</taxon>
        <taxon>Agaricomycotina</taxon>
        <taxon>Tremellomycetes</taxon>
        <taxon>Tremellales</taxon>
        <taxon>Cryptococcaceae</taxon>
        <taxon>Cryptococcus</taxon>
        <taxon>Cryptococcus neoformans species complex</taxon>
    </lineage>
</organism>
<evidence type="ECO:0000313" key="3">
    <source>
        <dbReference type="Proteomes" id="UP000199727"/>
    </source>
</evidence>